<proteinExistence type="predicted"/>
<reference evidence="1 2" key="1">
    <citation type="submission" date="2016-11" db="EMBL/GenBank/DDBJ databases">
        <authorList>
            <person name="Jaros S."/>
            <person name="Januszkiewicz K."/>
            <person name="Wedrychowicz H."/>
        </authorList>
    </citation>
    <scope>NUCLEOTIDE SEQUENCE [LARGE SCALE GENOMIC DNA]</scope>
    <source>
        <strain evidence="1 2">DSM 17737</strain>
    </source>
</reference>
<dbReference type="OrthoDB" id="5612252at2"/>
<evidence type="ECO:0000313" key="1">
    <source>
        <dbReference type="EMBL" id="SIO04506.1"/>
    </source>
</evidence>
<dbReference type="AlphaFoldDB" id="A0A1N6GAC5"/>
<organism evidence="1 2">
    <name type="scientific">Sulfurivirga caldicuralii</name>
    <dbReference type="NCBI Taxonomy" id="364032"/>
    <lineage>
        <taxon>Bacteria</taxon>
        <taxon>Pseudomonadati</taxon>
        <taxon>Pseudomonadota</taxon>
        <taxon>Gammaproteobacteria</taxon>
        <taxon>Thiotrichales</taxon>
        <taxon>Piscirickettsiaceae</taxon>
        <taxon>Sulfurivirga</taxon>
    </lineage>
</organism>
<gene>
    <name evidence="1" type="ORF">SAMN05443662_1260</name>
</gene>
<sequence length="186" mass="20907">MSLGTFDYGIVVKNPVDTYRPVNRFAEGLRTLYGRKMVVASEDAALRDELAGFLRRYGVDVTLLDSAAAIEAEIEKRLLGTQRVYLAILIDEPLAEAILPRWRSALRINPVLGETPVAVLASPAREGAWQAVEEVRYVLSAPPLPRQMLKWLGTISRWRSFVQELEKVGPPPVHLQRRQKEVPGKH</sequence>
<accession>A0A1N6GAC5</accession>
<name>A0A1N6GAC5_9GAMM</name>
<dbReference type="STRING" id="364032.SAMN05443662_1260"/>
<dbReference type="Proteomes" id="UP000198461">
    <property type="component" value="Unassembled WGS sequence"/>
</dbReference>
<protein>
    <recommendedName>
        <fullName evidence="3">Response regulatory domain-containing protein</fullName>
    </recommendedName>
</protein>
<keyword evidence="2" id="KW-1185">Reference proteome</keyword>
<dbReference type="RefSeq" id="WP_074201545.1">
    <property type="nucleotide sequence ID" value="NZ_FSRE01000003.1"/>
</dbReference>
<evidence type="ECO:0008006" key="3">
    <source>
        <dbReference type="Google" id="ProtNLM"/>
    </source>
</evidence>
<dbReference type="EMBL" id="FSRE01000003">
    <property type="protein sequence ID" value="SIO04506.1"/>
    <property type="molecule type" value="Genomic_DNA"/>
</dbReference>
<evidence type="ECO:0000313" key="2">
    <source>
        <dbReference type="Proteomes" id="UP000198461"/>
    </source>
</evidence>